<gene>
    <name evidence="8" type="ORF">WPS_16910</name>
</gene>
<dbReference type="PANTHER" id="PTHR10889">
    <property type="entry name" value="DEOXYRIBOSE-PHOSPHATE ALDOLASE"/>
    <property type="match status" value="1"/>
</dbReference>
<name>A0AAN1XWT0_UNVUL</name>
<organism evidence="8 9">
    <name type="scientific">Vulcanimicrobium alpinum</name>
    <dbReference type="NCBI Taxonomy" id="3016050"/>
    <lineage>
        <taxon>Bacteria</taxon>
        <taxon>Bacillati</taxon>
        <taxon>Vulcanimicrobiota</taxon>
        <taxon>Vulcanimicrobiia</taxon>
        <taxon>Vulcanimicrobiales</taxon>
        <taxon>Vulcanimicrobiaceae</taxon>
        <taxon>Vulcanimicrobium</taxon>
    </lineage>
</organism>
<evidence type="ECO:0000256" key="2">
    <source>
        <dbReference type="ARBA" id="ARBA00009473"/>
    </source>
</evidence>
<dbReference type="AlphaFoldDB" id="A0AAN1XWT0"/>
<dbReference type="Gene3D" id="3.20.20.70">
    <property type="entry name" value="Aldolase class I"/>
    <property type="match status" value="1"/>
</dbReference>
<keyword evidence="5" id="KW-0704">Schiff base</keyword>
<evidence type="ECO:0000256" key="6">
    <source>
        <dbReference type="ARBA" id="ARBA00048791"/>
    </source>
</evidence>
<dbReference type="InterPro" id="IPR002915">
    <property type="entry name" value="DeoC/FbaB/LacD_aldolase"/>
</dbReference>
<dbReference type="EC" id="4.1.2.4" evidence="3 7"/>
<comment type="catalytic activity">
    <reaction evidence="6">
        <text>2-deoxy-D-ribose 5-phosphate = D-glyceraldehyde 3-phosphate + acetaldehyde</text>
        <dbReference type="Rhea" id="RHEA:12821"/>
        <dbReference type="ChEBI" id="CHEBI:15343"/>
        <dbReference type="ChEBI" id="CHEBI:59776"/>
        <dbReference type="ChEBI" id="CHEBI:62877"/>
        <dbReference type="EC" id="4.1.2.4"/>
    </reaction>
</comment>
<dbReference type="SMART" id="SM01133">
    <property type="entry name" value="DeoC"/>
    <property type="match status" value="1"/>
</dbReference>
<evidence type="ECO:0000256" key="7">
    <source>
        <dbReference type="NCBIfam" id="TIGR00126"/>
    </source>
</evidence>
<dbReference type="GO" id="GO:0009264">
    <property type="term" value="P:deoxyribonucleotide catabolic process"/>
    <property type="evidence" value="ECO:0007669"/>
    <property type="project" value="UniProtKB-UniRule"/>
</dbReference>
<evidence type="ECO:0000256" key="4">
    <source>
        <dbReference type="ARBA" id="ARBA00023239"/>
    </source>
</evidence>
<dbReference type="PANTHER" id="PTHR10889:SF3">
    <property type="entry name" value="DEOXYRIBOSE-PHOSPHATE ALDOLASE"/>
    <property type="match status" value="1"/>
</dbReference>
<evidence type="ECO:0000256" key="5">
    <source>
        <dbReference type="ARBA" id="ARBA00023270"/>
    </source>
</evidence>
<protein>
    <recommendedName>
        <fullName evidence="3 7">Deoxyribose-phosphate aldolase</fullName>
        <ecNumber evidence="3 7">4.1.2.4</ecNumber>
    </recommendedName>
</protein>
<reference evidence="8 9" key="1">
    <citation type="journal article" date="2022" name="ISME Commun">
        <title>Vulcanimicrobium alpinus gen. nov. sp. nov., the first cultivated representative of the candidate phylum 'Eremiobacterota', is a metabolically versatile aerobic anoxygenic phototroph.</title>
        <authorList>
            <person name="Yabe S."/>
            <person name="Muto K."/>
            <person name="Abe K."/>
            <person name="Yokota A."/>
            <person name="Staudigel H."/>
            <person name="Tebo B.M."/>
        </authorList>
    </citation>
    <scope>NUCLEOTIDE SEQUENCE [LARGE SCALE GENOMIC DNA]</scope>
    <source>
        <strain evidence="8 9">WC8-2</strain>
    </source>
</reference>
<dbReference type="Proteomes" id="UP001317532">
    <property type="component" value="Chromosome"/>
</dbReference>
<dbReference type="EMBL" id="AP025523">
    <property type="protein sequence ID" value="BDE06415.1"/>
    <property type="molecule type" value="Genomic_DNA"/>
</dbReference>
<dbReference type="Pfam" id="PF01791">
    <property type="entry name" value="DeoC"/>
    <property type="match status" value="1"/>
</dbReference>
<dbReference type="CDD" id="cd00959">
    <property type="entry name" value="DeoC"/>
    <property type="match status" value="1"/>
</dbReference>
<dbReference type="SUPFAM" id="SSF51569">
    <property type="entry name" value="Aldolase"/>
    <property type="match status" value="1"/>
</dbReference>
<comment type="pathway">
    <text evidence="1">Carbohydrate degradation; 2-deoxy-D-ribose 1-phosphate degradation; D-glyceraldehyde 3-phosphate and acetaldehyde from 2-deoxy-alpha-D-ribose 1-phosphate: step 2/2.</text>
</comment>
<sequence length="295" mass="30926">MPLLSLTSPPVDAVMLEARAASFGTRSIKNEAKLAAIDLAIRCIDLTTLEGRDSPGRVRSLCAKAAFPAPGAPRVAAVCVYPNLVAVAKDALRGTGVKVASVATAFPSGLSSLDVKLRDTEAALASGADEIDMVIDRGAFLAGDEARVYDEIVAVKNVCGDVHLKAILETGELGSYDATRRASDLALEAGADVIKTSTGKIGTSATLATALVMAEAIRDFARRTGERRGLKVAGGVRTTKAAIAYLVLLDESLGDPWLDPDLFRIGASALLDDLLLQREKLATGRYGSLDYVPRD</sequence>
<evidence type="ECO:0000313" key="8">
    <source>
        <dbReference type="EMBL" id="BDE06415.1"/>
    </source>
</evidence>
<comment type="similarity">
    <text evidence="2">Belongs to the DeoC/FbaB aldolase family. DeoC type 2 subfamily.</text>
</comment>
<evidence type="ECO:0000256" key="3">
    <source>
        <dbReference type="ARBA" id="ARBA00012515"/>
    </source>
</evidence>
<dbReference type="GO" id="GO:0016052">
    <property type="term" value="P:carbohydrate catabolic process"/>
    <property type="evidence" value="ECO:0007669"/>
    <property type="project" value="TreeGrafter"/>
</dbReference>
<keyword evidence="9" id="KW-1185">Reference proteome</keyword>
<dbReference type="NCBIfam" id="TIGR00126">
    <property type="entry name" value="deoC"/>
    <property type="match status" value="1"/>
</dbReference>
<proteinExistence type="inferred from homology"/>
<dbReference type="RefSeq" id="WP_317997374.1">
    <property type="nucleotide sequence ID" value="NZ_AP025523.1"/>
</dbReference>
<evidence type="ECO:0000256" key="1">
    <source>
        <dbReference type="ARBA" id="ARBA00004816"/>
    </source>
</evidence>
<dbReference type="GO" id="GO:0005737">
    <property type="term" value="C:cytoplasm"/>
    <property type="evidence" value="ECO:0007669"/>
    <property type="project" value="InterPro"/>
</dbReference>
<accession>A0AAN1XWT0</accession>
<dbReference type="GO" id="GO:0004139">
    <property type="term" value="F:deoxyribose-phosphate aldolase activity"/>
    <property type="evidence" value="ECO:0007669"/>
    <property type="project" value="UniProtKB-UniRule"/>
</dbReference>
<dbReference type="KEGG" id="vab:WPS_16910"/>
<evidence type="ECO:0000313" key="9">
    <source>
        <dbReference type="Proteomes" id="UP001317532"/>
    </source>
</evidence>
<dbReference type="InterPro" id="IPR013785">
    <property type="entry name" value="Aldolase_TIM"/>
</dbReference>
<keyword evidence="4" id="KW-0456">Lyase</keyword>
<dbReference type="PIRSF" id="PIRSF001357">
    <property type="entry name" value="DeoC"/>
    <property type="match status" value="1"/>
</dbReference>
<dbReference type="InterPro" id="IPR011343">
    <property type="entry name" value="DeoC"/>
</dbReference>